<keyword evidence="1" id="KW-0472">Membrane</keyword>
<keyword evidence="1" id="KW-0812">Transmembrane</keyword>
<dbReference type="EMBL" id="CP106982">
    <property type="protein sequence ID" value="UYF94345.1"/>
    <property type="molecule type" value="Genomic_DNA"/>
</dbReference>
<evidence type="ECO:0000256" key="1">
    <source>
        <dbReference type="SAM" id="Phobius"/>
    </source>
</evidence>
<dbReference type="AlphaFoldDB" id="A0AA46PA94"/>
<dbReference type="PANTHER" id="PTHR42870">
    <property type="entry name" value="ACETYL-COA C-ACETYLTRANSFERASE"/>
    <property type="match status" value="1"/>
</dbReference>
<proteinExistence type="predicted"/>
<evidence type="ECO:0000313" key="3">
    <source>
        <dbReference type="EMBL" id="UYF94345.1"/>
    </source>
</evidence>
<dbReference type="Pfam" id="PF22691">
    <property type="entry name" value="Thiolase_C_1"/>
    <property type="match status" value="1"/>
</dbReference>
<keyword evidence="1" id="KW-1133">Transmembrane helix</keyword>
<dbReference type="InterPro" id="IPR002155">
    <property type="entry name" value="Thiolase"/>
</dbReference>
<dbReference type="PIRSF" id="PIRSF000429">
    <property type="entry name" value="Ac-CoA_Ac_transf"/>
    <property type="match status" value="1"/>
</dbReference>
<organism evidence="3 4">
    <name type="scientific">Rhodococcus aetherivorans</name>
    <dbReference type="NCBI Taxonomy" id="191292"/>
    <lineage>
        <taxon>Bacteria</taxon>
        <taxon>Bacillati</taxon>
        <taxon>Actinomycetota</taxon>
        <taxon>Actinomycetes</taxon>
        <taxon>Mycobacteriales</taxon>
        <taxon>Nocardiaceae</taxon>
        <taxon>Rhodococcus</taxon>
    </lineage>
</organism>
<protein>
    <submittedName>
        <fullName evidence="3">Thiolase family protein</fullName>
    </submittedName>
</protein>
<accession>A0AA46PA94</accession>
<feature type="transmembrane region" description="Helical" evidence="1">
    <location>
        <begin position="93"/>
        <end position="114"/>
    </location>
</feature>
<name>A0AA46PA94_9NOCA</name>
<evidence type="ECO:0000259" key="2">
    <source>
        <dbReference type="Pfam" id="PF22691"/>
    </source>
</evidence>
<sequence length="392" mass="41540">MQTHRHADRAALRAATAVVGVGTTEFGNFTGSSADDLGLTALEAALADAGLTTRDLDGLIVNRVSSYEVVASRMGIEPRWSAQLPAEGRMTGVAIQMAVLAIATGMASTVALVYGNNGRSGGHTYGGGGASASAAAEGYGTNPALTLPYGMTSPGAFYAMMFQRHCAQYGTTAEQLAQVAVTLREHASRNPQAVFKDPISHKIYLESRFIVEPLKIYDYCLINDGGVAMILTSADRARDCAQPPVHVLGFGQQGQLRNSDFPPDDFWREAIGTAGQQAYAMADCTRADVDVLMAYDNFSPNVLFTLEGLGFCAPGESGAWIQDGRIGLRGELPINTSGGHLSESYMQGWGLNVEAIRQLRKTCGDRQVHDATIAQYLCAAPVVTSVVYGAQA</sequence>
<dbReference type="GeneID" id="83618907"/>
<dbReference type="PANTHER" id="PTHR42870:SF1">
    <property type="entry name" value="NON-SPECIFIC LIPID-TRANSFER PROTEIN-LIKE 2"/>
    <property type="match status" value="1"/>
</dbReference>
<reference evidence="3" key="1">
    <citation type="submission" date="2022-09" db="EMBL/GenBank/DDBJ databases">
        <title>The genome sequence of Rhodococcus aetherivorans N1.</title>
        <authorList>
            <person name="Jiang W."/>
        </authorList>
    </citation>
    <scope>NUCLEOTIDE SEQUENCE</scope>
    <source>
        <strain evidence="3">N1</strain>
    </source>
</reference>
<feature type="domain" description="Thiolase C-terminal" evidence="2">
    <location>
        <begin position="265"/>
        <end position="375"/>
    </location>
</feature>
<dbReference type="InterPro" id="IPR016039">
    <property type="entry name" value="Thiolase-like"/>
</dbReference>
<dbReference type="Gene3D" id="3.40.47.10">
    <property type="match status" value="1"/>
</dbReference>
<dbReference type="Proteomes" id="UP001163947">
    <property type="component" value="Chromosome"/>
</dbReference>
<dbReference type="CDD" id="cd00829">
    <property type="entry name" value="SCP-x_thiolase"/>
    <property type="match status" value="1"/>
</dbReference>
<dbReference type="RefSeq" id="WP_258008474.1">
    <property type="nucleotide sequence ID" value="NZ_CP106982.1"/>
</dbReference>
<dbReference type="SUPFAM" id="SSF53901">
    <property type="entry name" value="Thiolase-like"/>
    <property type="match status" value="2"/>
</dbReference>
<dbReference type="GO" id="GO:0016747">
    <property type="term" value="F:acyltransferase activity, transferring groups other than amino-acyl groups"/>
    <property type="evidence" value="ECO:0007669"/>
    <property type="project" value="InterPro"/>
</dbReference>
<gene>
    <name evidence="3" type="ORF">OCS65_00775</name>
</gene>
<evidence type="ECO:0000313" key="4">
    <source>
        <dbReference type="Proteomes" id="UP001163947"/>
    </source>
</evidence>
<dbReference type="InterPro" id="IPR055140">
    <property type="entry name" value="Thiolase_C_2"/>
</dbReference>